<proteinExistence type="predicted"/>
<dbReference type="RefSeq" id="WP_169116860.1">
    <property type="nucleotide sequence ID" value="NZ_WTVG02000038.1"/>
</dbReference>
<name>A0ABX1PHT6_9RHOO</name>
<evidence type="ECO:0000313" key="2">
    <source>
        <dbReference type="Proteomes" id="UP000615989"/>
    </source>
</evidence>
<dbReference type="EMBL" id="WTVG01000003">
    <property type="protein sequence ID" value="NMG23441.1"/>
    <property type="molecule type" value="Genomic_DNA"/>
</dbReference>
<sequence length="551" mass="60072">MAHESPVDYGSPAECLDVLKRMRLLDIDATQRTLADIVAGLIRALPAPNQHLEVLEAVRAQVDFVQAEMAKRYAAHPLPPDSSENATLARVVALWRGMARSYAQISRQDAAAGTLDDQRALLAQRRVDYTGRALLEYFRAHRAPPHGTWAELHDSYSVAEARGVAGIRVPDSLNEVWKAQSALEAYVSAVLVDLANPFGRGEREFKWVHRWAQRFAPYCSLDAGPDTERTGAAAFGIDLAGDHGPRPLWLMAQPGAGVRRFDAGRLAGQIRAVLTQFRRGAAPASLGLGADCPADAGAALLLSLYRPWGLASAARRFPRRGGKGSAQLCGDWLTIGFHIGGRIFEQPAGSATAGSVARDISLLTFGERAPEAVRGWSEKQRQRVAATLGFVCGHWDMVDHSVNGFRLQQYPHTERLEHHQLVGIRPPDGERFLLGQVTWLMYREDGVMEAGIHVLAGLPKVVAARLFGLNVNAHVAYQQAFLLPATPALKAPASLVLPGGWFQEQRVIEVHDGEAMQLRLTGLLARGTNFDQVSFEPLTAPARDAPQETAH</sequence>
<keyword evidence="2" id="KW-1185">Reference proteome</keyword>
<gene>
    <name evidence="1" type="ORF">GO606_01655</name>
</gene>
<reference evidence="1" key="1">
    <citation type="submission" date="2019-12" db="EMBL/GenBank/DDBJ databases">
        <title>Comparative genomics gives insights into the taxonomy of the Azoarcus-Aromatoleum group and reveals separate origins of nif in the plant-associated Azoarcus and non-plant-associated Aromatoleum sub-groups.</title>
        <authorList>
            <person name="Lafos M."/>
            <person name="Maluk M."/>
            <person name="Batista M."/>
            <person name="Junghare M."/>
            <person name="Carmona M."/>
            <person name="Faoro H."/>
            <person name="Cruz L.M."/>
            <person name="Battistoni F."/>
            <person name="De Souza E."/>
            <person name="Pedrosa F."/>
            <person name="Chen W.-M."/>
            <person name="Poole P.S."/>
            <person name="Dixon R.A."/>
            <person name="James E.K."/>
        </authorList>
    </citation>
    <scope>NUCLEOTIDE SEQUENCE</scope>
    <source>
        <strain evidence="1">LuFRes1</strain>
    </source>
</reference>
<dbReference type="Proteomes" id="UP000615989">
    <property type="component" value="Unassembled WGS sequence"/>
</dbReference>
<evidence type="ECO:0000313" key="1">
    <source>
        <dbReference type="EMBL" id="NMG23441.1"/>
    </source>
</evidence>
<comment type="caution">
    <text evidence="1">The sequence shown here is derived from an EMBL/GenBank/DDBJ whole genome shotgun (WGS) entry which is preliminary data.</text>
</comment>
<accession>A0ABX1PHT6</accession>
<organism evidence="1 2">
    <name type="scientific">Aromatoleum anaerobium</name>
    <dbReference type="NCBI Taxonomy" id="182180"/>
    <lineage>
        <taxon>Bacteria</taxon>
        <taxon>Pseudomonadati</taxon>
        <taxon>Pseudomonadota</taxon>
        <taxon>Betaproteobacteria</taxon>
        <taxon>Rhodocyclales</taxon>
        <taxon>Rhodocyclaceae</taxon>
        <taxon>Aromatoleum</taxon>
    </lineage>
</organism>
<protein>
    <submittedName>
        <fullName evidence="1">Uncharacterized protein</fullName>
    </submittedName>
</protein>